<accession>A0A8B3G3H2</accession>
<evidence type="ECO:0000256" key="4">
    <source>
        <dbReference type="ARBA" id="ARBA00022519"/>
    </source>
</evidence>
<keyword evidence="5 9" id="KW-0479">Metal-binding</keyword>
<dbReference type="FunFam" id="3.40.190.80:FF:000005">
    <property type="entry name" value="3'(2'),5'-bisphosphate nucleotidase CysQ"/>
    <property type="match status" value="1"/>
</dbReference>
<dbReference type="PANTHER" id="PTHR43028:SF5">
    <property type="entry name" value="3'(2'),5'-BISPHOSPHATE NUCLEOTIDASE 1"/>
    <property type="match status" value="1"/>
</dbReference>
<dbReference type="InterPro" id="IPR020583">
    <property type="entry name" value="Inositol_monoP_metal-BS"/>
</dbReference>
<dbReference type="PROSITE" id="PS00629">
    <property type="entry name" value="IMP_1"/>
    <property type="match status" value="1"/>
</dbReference>
<evidence type="ECO:0000256" key="3">
    <source>
        <dbReference type="ARBA" id="ARBA00022475"/>
    </source>
</evidence>
<dbReference type="InterPro" id="IPR006240">
    <property type="entry name" value="CysQ"/>
</dbReference>
<dbReference type="Gene3D" id="3.30.540.10">
    <property type="entry name" value="Fructose-1,6-Bisphosphatase, subunit A, domain 1"/>
    <property type="match status" value="1"/>
</dbReference>
<comment type="cofactor">
    <cofactor evidence="9 10">
        <name>Mg(2+)</name>
        <dbReference type="ChEBI" id="CHEBI:18420"/>
    </cofactor>
</comment>
<evidence type="ECO:0000256" key="6">
    <source>
        <dbReference type="ARBA" id="ARBA00022801"/>
    </source>
</evidence>
<gene>
    <name evidence="9" type="primary">cysQ</name>
    <name evidence="11" type="ORF">C5E00_12645</name>
</gene>
<dbReference type="AlphaFoldDB" id="A0A8B3G3H2"/>
<dbReference type="NCBIfam" id="NF008182">
    <property type="entry name" value="PRK10931.1"/>
    <property type="match status" value="1"/>
</dbReference>
<reference evidence="11 12" key="1">
    <citation type="journal article" date="2018" name="BMC Genomics">
        <title>High genomic variability in the plant pathogenic bacterium Pectobacterium parmentieri deciphered from de novo assembled complete genomes.</title>
        <authorList>
            <person name="Zoledowska S."/>
            <person name="Motyka-Pomagruk A."/>
            <person name="Sledz W."/>
            <person name="Mengoni A."/>
            <person name="Lojkowska E."/>
        </authorList>
    </citation>
    <scope>NUCLEOTIDE SEQUENCE [LARGE SCALE GENOMIC DNA]</scope>
    <source>
        <strain evidence="11 12">IFB5626</strain>
    </source>
</reference>
<comment type="catalytic activity">
    <reaction evidence="1 9">
        <text>adenosine 3',5'-bisphosphate + H2O = AMP + phosphate</text>
        <dbReference type="Rhea" id="RHEA:10040"/>
        <dbReference type="ChEBI" id="CHEBI:15377"/>
        <dbReference type="ChEBI" id="CHEBI:43474"/>
        <dbReference type="ChEBI" id="CHEBI:58343"/>
        <dbReference type="ChEBI" id="CHEBI:456215"/>
        <dbReference type="EC" id="3.1.3.7"/>
    </reaction>
</comment>
<feature type="binding site" evidence="9">
    <location>
        <position position="206"/>
    </location>
    <ligand>
        <name>substrate</name>
    </ligand>
</feature>
<evidence type="ECO:0000256" key="2">
    <source>
        <dbReference type="ARBA" id="ARBA00005289"/>
    </source>
</evidence>
<dbReference type="GO" id="GO:0050427">
    <property type="term" value="P:3'-phosphoadenosine 5'-phosphosulfate metabolic process"/>
    <property type="evidence" value="ECO:0007669"/>
    <property type="project" value="TreeGrafter"/>
</dbReference>
<protein>
    <recommendedName>
        <fullName evidence="9">3'(2'),5'-bisphosphate nucleotidase CysQ</fullName>
        <ecNumber evidence="9">3.1.3.7</ecNumber>
    </recommendedName>
    <alternativeName>
        <fullName evidence="9">3'(2'),5-bisphosphonucleoside 3'(2')-phosphohydrolase</fullName>
    </alternativeName>
    <alternativeName>
        <fullName evidence="9">3'-phosphoadenosine 5'-phosphate phosphatase</fullName>
        <shortName evidence="9">PAP phosphatase</shortName>
    </alternativeName>
</protein>
<evidence type="ECO:0000256" key="1">
    <source>
        <dbReference type="ARBA" id="ARBA00001625"/>
    </source>
</evidence>
<dbReference type="Proteomes" id="UP000269665">
    <property type="component" value="Unassembled WGS sequence"/>
</dbReference>
<feature type="binding site" evidence="9">
    <location>
        <begin position="86"/>
        <end position="89"/>
    </location>
    <ligand>
        <name>substrate</name>
    </ligand>
</feature>
<dbReference type="PROSITE" id="PS00630">
    <property type="entry name" value="IMP_2"/>
    <property type="match status" value="1"/>
</dbReference>
<feature type="binding site" evidence="10">
    <location>
        <position position="87"/>
    </location>
    <ligand>
        <name>Mg(2+)</name>
        <dbReference type="ChEBI" id="CHEBI:18420"/>
        <label>1</label>
        <note>catalytic</note>
    </ligand>
</feature>
<dbReference type="NCBIfam" id="TIGR01331">
    <property type="entry name" value="bisphos_cysQ"/>
    <property type="match status" value="1"/>
</dbReference>
<feature type="binding site" evidence="10">
    <location>
        <position position="86"/>
    </location>
    <ligand>
        <name>Mg(2+)</name>
        <dbReference type="ChEBI" id="CHEBI:18420"/>
        <label>1</label>
        <note>catalytic</note>
    </ligand>
</feature>
<evidence type="ECO:0000256" key="10">
    <source>
        <dbReference type="PIRSR" id="PIRSR600760-2"/>
    </source>
</evidence>
<feature type="binding site" evidence="9">
    <location>
        <position position="84"/>
    </location>
    <ligand>
        <name>Mg(2+)</name>
        <dbReference type="ChEBI" id="CHEBI:18420"/>
        <label>2</label>
    </ligand>
</feature>
<dbReference type="HAMAP" id="MF_02095">
    <property type="entry name" value="CysQ"/>
    <property type="match status" value="1"/>
</dbReference>
<comment type="similarity">
    <text evidence="2 9">Belongs to the inositol monophosphatase superfamily. CysQ family.</text>
</comment>
<evidence type="ECO:0000313" key="12">
    <source>
        <dbReference type="Proteomes" id="UP000269665"/>
    </source>
</evidence>
<evidence type="ECO:0000256" key="9">
    <source>
        <dbReference type="HAMAP-Rule" id="MF_02095"/>
    </source>
</evidence>
<dbReference type="GO" id="GO:0000103">
    <property type="term" value="P:sulfate assimilation"/>
    <property type="evidence" value="ECO:0007669"/>
    <property type="project" value="TreeGrafter"/>
</dbReference>
<organism evidence="11 12">
    <name type="scientific">Pectobacterium parmentieri</name>
    <dbReference type="NCBI Taxonomy" id="1905730"/>
    <lineage>
        <taxon>Bacteria</taxon>
        <taxon>Pseudomonadati</taxon>
        <taxon>Pseudomonadota</taxon>
        <taxon>Gammaproteobacteria</taxon>
        <taxon>Enterobacterales</taxon>
        <taxon>Pectobacteriaceae</taxon>
        <taxon>Pectobacterium</taxon>
    </lineage>
</organism>
<feature type="binding site" evidence="9">
    <location>
        <position position="86"/>
    </location>
    <ligand>
        <name>Mg(2+)</name>
        <dbReference type="ChEBI" id="CHEBI:18420"/>
        <label>1</label>
    </ligand>
</feature>
<feature type="binding site" evidence="10">
    <location>
        <position position="84"/>
    </location>
    <ligand>
        <name>Mg(2+)</name>
        <dbReference type="ChEBI" id="CHEBI:18420"/>
        <label>1</label>
        <note>catalytic</note>
    </ligand>
</feature>
<keyword evidence="6 9" id="KW-0378">Hydrolase</keyword>
<keyword evidence="3 9" id="KW-1003">Cell membrane</keyword>
<dbReference type="InterPro" id="IPR050725">
    <property type="entry name" value="CysQ/Inositol_MonoPase"/>
</dbReference>
<dbReference type="GO" id="GO:0008441">
    <property type="term" value="F:3'(2'),5'-bisphosphate nucleotidase activity"/>
    <property type="evidence" value="ECO:0007669"/>
    <property type="project" value="UniProtKB-UniRule"/>
</dbReference>
<dbReference type="EC" id="3.1.3.7" evidence="9"/>
<keyword evidence="8 9" id="KW-0472">Membrane</keyword>
<name>A0A8B3G3H2_PECPM</name>
<proteinExistence type="inferred from homology"/>
<dbReference type="EMBL" id="PSZG01000001">
    <property type="protein sequence ID" value="RKO77573.1"/>
    <property type="molecule type" value="Genomic_DNA"/>
</dbReference>
<sequence length="247" mass="27231">MMLEPICQLARDAGAAIMQVYDGQHPVDVAHKKDDSPVTAADLAAHRVIKDGLAAAFPDIPLLSEEDPPEWETRRHWQRYWLVDPLDGTKEFLSRNGEFTVNIALIENGQAVLGVVYVPVTGVMYSAAEGKAWKEENGQRWQISVKHAHPPLVVVSRSHADSELKDYLNQLGEHQTVAIGSSLKFCLVAEGDAQLYPRFGPTNIWDTAAGHAVAVAAGAQIHDWQGQPLSYTPRESFLNPGFRVSLF</sequence>
<feature type="binding site" evidence="10">
    <location>
        <position position="65"/>
    </location>
    <ligand>
        <name>Mg(2+)</name>
        <dbReference type="ChEBI" id="CHEBI:18420"/>
        <label>1</label>
        <note>catalytic</note>
    </ligand>
</feature>
<dbReference type="OrthoDB" id="9785695at2"/>
<feature type="binding site" evidence="10">
    <location>
        <position position="206"/>
    </location>
    <ligand>
        <name>Mg(2+)</name>
        <dbReference type="ChEBI" id="CHEBI:18420"/>
        <label>1</label>
        <note>catalytic</note>
    </ligand>
</feature>
<dbReference type="GO" id="GO:0005886">
    <property type="term" value="C:plasma membrane"/>
    <property type="evidence" value="ECO:0007669"/>
    <property type="project" value="UniProtKB-SubCell"/>
</dbReference>
<feature type="binding site" evidence="9">
    <location>
        <position position="206"/>
    </location>
    <ligand>
        <name>Mg(2+)</name>
        <dbReference type="ChEBI" id="CHEBI:18420"/>
        <label>2</label>
    </ligand>
</feature>
<dbReference type="SUPFAM" id="SSF56655">
    <property type="entry name" value="Carbohydrate phosphatase"/>
    <property type="match status" value="1"/>
</dbReference>
<dbReference type="InterPro" id="IPR020550">
    <property type="entry name" value="Inositol_monophosphatase_CS"/>
</dbReference>
<keyword evidence="7 9" id="KW-0460">Magnesium</keyword>
<keyword evidence="4 9" id="KW-0997">Cell inner membrane</keyword>
<dbReference type="CDD" id="cd01638">
    <property type="entry name" value="CysQ"/>
    <property type="match status" value="1"/>
</dbReference>
<evidence type="ECO:0000256" key="5">
    <source>
        <dbReference type="ARBA" id="ARBA00022723"/>
    </source>
</evidence>
<dbReference type="Pfam" id="PF00459">
    <property type="entry name" value="Inositol_P"/>
    <property type="match status" value="1"/>
</dbReference>
<feature type="binding site" evidence="9">
    <location>
        <position position="87"/>
    </location>
    <ligand>
        <name>Mg(2+)</name>
        <dbReference type="ChEBI" id="CHEBI:18420"/>
        <label>2</label>
    </ligand>
</feature>
<dbReference type="Gene3D" id="3.40.190.80">
    <property type="match status" value="1"/>
</dbReference>
<dbReference type="InterPro" id="IPR000760">
    <property type="entry name" value="Inositol_monophosphatase-like"/>
</dbReference>
<dbReference type="GO" id="GO:0046854">
    <property type="term" value="P:phosphatidylinositol phosphate biosynthetic process"/>
    <property type="evidence" value="ECO:0007669"/>
    <property type="project" value="InterPro"/>
</dbReference>
<comment type="caution">
    <text evidence="11">The sequence shown here is derived from an EMBL/GenBank/DDBJ whole genome shotgun (WGS) entry which is preliminary data.</text>
</comment>
<dbReference type="FunFam" id="3.30.540.10:FF:000007">
    <property type="entry name" value="3'(2'),5'-bisphosphate nucleotidase CysQ"/>
    <property type="match status" value="1"/>
</dbReference>
<comment type="function">
    <text evidence="9">Converts adenosine-3',5'-bisphosphate (PAP) to AMP.</text>
</comment>
<feature type="binding site" evidence="9">
    <location>
        <position position="65"/>
    </location>
    <ligand>
        <name>substrate</name>
    </ligand>
</feature>
<dbReference type="GO" id="GO:0000287">
    <property type="term" value="F:magnesium ion binding"/>
    <property type="evidence" value="ECO:0007669"/>
    <property type="project" value="UniProtKB-UniRule"/>
</dbReference>
<evidence type="ECO:0000256" key="7">
    <source>
        <dbReference type="ARBA" id="ARBA00022842"/>
    </source>
</evidence>
<dbReference type="PANTHER" id="PTHR43028">
    <property type="entry name" value="3'(2'),5'-BISPHOSPHATE NUCLEOTIDASE 1"/>
    <property type="match status" value="1"/>
</dbReference>
<comment type="subcellular location">
    <subcellularLocation>
        <location evidence="9">Cell inner membrane</location>
        <topology evidence="9">Peripheral membrane protein</topology>
        <orientation evidence="9">Cytoplasmic side</orientation>
    </subcellularLocation>
</comment>
<evidence type="ECO:0000256" key="8">
    <source>
        <dbReference type="ARBA" id="ARBA00023136"/>
    </source>
</evidence>
<evidence type="ECO:0000313" key="11">
    <source>
        <dbReference type="EMBL" id="RKO77573.1"/>
    </source>
</evidence>
<feature type="binding site" evidence="9">
    <location>
        <position position="65"/>
    </location>
    <ligand>
        <name>Mg(2+)</name>
        <dbReference type="ChEBI" id="CHEBI:18420"/>
        <label>1</label>
    </ligand>
</feature>
<feature type="binding site" evidence="9">
    <location>
        <position position="84"/>
    </location>
    <ligand>
        <name>Mg(2+)</name>
        <dbReference type="ChEBI" id="CHEBI:18420"/>
        <label>1</label>
    </ligand>
</feature>